<name>A6FXU3_9BACT</name>
<dbReference type="EMBL" id="ABCS01000002">
    <property type="protein sequence ID" value="EDM81681.1"/>
    <property type="molecule type" value="Genomic_DNA"/>
</dbReference>
<evidence type="ECO:0000256" key="1">
    <source>
        <dbReference type="SAM" id="MobiDB-lite"/>
    </source>
</evidence>
<gene>
    <name evidence="2" type="ORF">PPSIR1_22229</name>
</gene>
<dbReference type="AlphaFoldDB" id="A6FXU3"/>
<organism evidence="2 3">
    <name type="scientific">Plesiocystis pacifica SIR-1</name>
    <dbReference type="NCBI Taxonomy" id="391625"/>
    <lineage>
        <taxon>Bacteria</taxon>
        <taxon>Pseudomonadati</taxon>
        <taxon>Myxococcota</taxon>
        <taxon>Polyangia</taxon>
        <taxon>Nannocystales</taxon>
        <taxon>Nannocystaceae</taxon>
        <taxon>Plesiocystis</taxon>
    </lineage>
</organism>
<protein>
    <submittedName>
        <fullName evidence="2">Uncharacterized protein</fullName>
    </submittedName>
</protein>
<sequence>MEGEELHNLALTRCQYPRRRPKSLGRPSCPSALVSLGLLVFPKRMKLVGPSTELGHASGPQVGCRVFPSKGRDHLPTERQLGPLERS</sequence>
<reference evidence="2 3" key="1">
    <citation type="submission" date="2007-06" db="EMBL/GenBank/DDBJ databases">
        <authorList>
            <person name="Shimkets L."/>
            <person name="Ferriera S."/>
            <person name="Johnson J."/>
            <person name="Kravitz S."/>
            <person name="Beeson K."/>
            <person name="Sutton G."/>
            <person name="Rogers Y.-H."/>
            <person name="Friedman R."/>
            <person name="Frazier M."/>
            <person name="Venter J.C."/>
        </authorList>
    </citation>
    <scope>NUCLEOTIDE SEQUENCE [LARGE SCALE GENOMIC DNA]</scope>
    <source>
        <strain evidence="2 3">SIR-1</strain>
    </source>
</reference>
<keyword evidence="3" id="KW-1185">Reference proteome</keyword>
<accession>A6FXU3</accession>
<dbReference type="Proteomes" id="UP000005801">
    <property type="component" value="Unassembled WGS sequence"/>
</dbReference>
<proteinExistence type="predicted"/>
<evidence type="ECO:0000313" key="2">
    <source>
        <dbReference type="EMBL" id="EDM81681.1"/>
    </source>
</evidence>
<evidence type="ECO:0000313" key="3">
    <source>
        <dbReference type="Proteomes" id="UP000005801"/>
    </source>
</evidence>
<feature type="region of interest" description="Disordered" evidence="1">
    <location>
        <begin position="52"/>
        <end position="87"/>
    </location>
</feature>
<comment type="caution">
    <text evidence="2">The sequence shown here is derived from an EMBL/GenBank/DDBJ whole genome shotgun (WGS) entry which is preliminary data.</text>
</comment>